<gene>
    <name evidence="9" type="ORF">AAE3_LOCUS8801</name>
</gene>
<keyword evidence="10" id="KW-1185">Reference proteome</keyword>
<evidence type="ECO:0000313" key="10">
    <source>
        <dbReference type="Proteomes" id="UP000467700"/>
    </source>
</evidence>
<feature type="compositionally biased region" description="Low complexity" evidence="7">
    <location>
        <begin position="408"/>
        <end position="420"/>
    </location>
</feature>
<evidence type="ECO:0000256" key="3">
    <source>
        <dbReference type="ARBA" id="ARBA00022737"/>
    </source>
</evidence>
<feature type="compositionally biased region" description="Low complexity" evidence="7">
    <location>
        <begin position="442"/>
        <end position="473"/>
    </location>
</feature>
<evidence type="ECO:0000256" key="7">
    <source>
        <dbReference type="SAM" id="MobiDB-lite"/>
    </source>
</evidence>
<feature type="compositionally biased region" description="Low complexity" evidence="7">
    <location>
        <begin position="381"/>
        <end position="396"/>
    </location>
</feature>
<comment type="subcellular location">
    <subcellularLocation>
        <location evidence="1">Nucleus</location>
    </subcellularLocation>
</comment>
<dbReference type="Pfam" id="PF00412">
    <property type="entry name" value="LIM"/>
    <property type="match status" value="1"/>
</dbReference>
<sequence>MGFCRRCGDIVAGTRCRCGGTAVAPAVSFNREGNSSGSHDRWSKTYVAPQRSPSPVRVPQQVMNSVPDATTQVPTNTLRSPSTKRFPRPKSTTFAPSFSLKSGVSDHITLATSPSPRPPSPLKYSATVADAAADIIPSFSRHEPMLSKVYGSILQPADTLPLHSCAICASVFPPDATIYPNLSDSPSGAKTFLCKSCFTTNGGTKGVCPSCSRPVLALKAEGGFIQTGGKYWHKRCFSCTGCFKNIGDAPMVDLLGRPTCVECFDNCLKREPTTPKKGATSNNNSPSISNPGGLNASYGPGGKKSRESSPAIEELEQRLGIVKSREGSPAINMDRATSSRNSMIISPLKSTSGNESPLYDGSPKPRRFHSPNASSTRPRLSRSMSGLSLGGDSPSRNPLFSTPPKPPQSVVSPTSSPSSSHSERNTSLEDTHDVVSRRLANTTPTAAKSPKTTVQQVPAPAVTSSPVTVSASSTCGRCSKPILNPRQGGQFVTIPGADENTVPQLYHSDCFKCSVCDKGFNDAKKGQVSFVQGPNGPCHPQCTPTERFVVRMPPQVKSLPMSPPPSESLEPRPLSTIRSNAPMPPPSSRFERPLAPPHSPTKPSHLRFGGQATCPGCQKPVSPMERGVVPGPQGSRWHSSCLVCGGRKEVTTVMLLGRPREERKKGEPGCGKKLDSAAKSDGEGGVWCRECLLLLGVGGSRQGSPARSPLVPSFTGSSNKLASQVTGTTTLARQFTGVRGGEAILRQLTGGGLSPTRSISPTKQLGMMGSGGTRSRPKSVIGLRSAKSIDEGRGMFLVRQMTGSSSGGL</sequence>
<keyword evidence="6" id="KW-0440">LIM domain</keyword>
<dbReference type="GO" id="GO:0030695">
    <property type="term" value="F:GTPase regulator activity"/>
    <property type="evidence" value="ECO:0007669"/>
    <property type="project" value="UniProtKB-ARBA"/>
</dbReference>
<feature type="compositionally biased region" description="Polar residues" evidence="7">
    <location>
        <begin position="61"/>
        <end position="83"/>
    </location>
</feature>
<dbReference type="GO" id="GO:0030036">
    <property type="term" value="P:actin cytoskeleton organization"/>
    <property type="evidence" value="ECO:0007669"/>
    <property type="project" value="TreeGrafter"/>
</dbReference>
<dbReference type="SMART" id="SM00132">
    <property type="entry name" value="LIM"/>
    <property type="match status" value="3"/>
</dbReference>
<organism evidence="9 10">
    <name type="scientific">Cyclocybe aegerita</name>
    <name type="common">Black poplar mushroom</name>
    <name type="synonym">Agrocybe aegerita</name>
    <dbReference type="NCBI Taxonomy" id="1973307"/>
    <lineage>
        <taxon>Eukaryota</taxon>
        <taxon>Fungi</taxon>
        <taxon>Dikarya</taxon>
        <taxon>Basidiomycota</taxon>
        <taxon>Agaricomycotina</taxon>
        <taxon>Agaricomycetes</taxon>
        <taxon>Agaricomycetidae</taxon>
        <taxon>Agaricales</taxon>
        <taxon>Agaricineae</taxon>
        <taxon>Bolbitiaceae</taxon>
        <taxon>Cyclocybe</taxon>
    </lineage>
</organism>
<evidence type="ECO:0000313" key="9">
    <source>
        <dbReference type="EMBL" id="CAA7266571.1"/>
    </source>
</evidence>
<dbReference type="InterPro" id="IPR001781">
    <property type="entry name" value="Znf_LIM"/>
</dbReference>
<evidence type="ECO:0000256" key="1">
    <source>
        <dbReference type="ARBA" id="ARBA00004123"/>
    </source>
</evidence>
<feature type="domain" description="LIM zinc-binding" evidence="8">
    <location>
        <begin position="206"/>
        <end position="270"/>
    </location>
</feature>
<keyword evidence="3" id="KW-0677">Repeat</keyword>
<feature type="region of interest" description="Disordered" evidence="7">
    <location>
        <begin position="702"/>
        <end position="721"/>
    </location>
</feature>
<evidence type="ECO:0000256" key="6">
    <source>
        <dbReference type="PROSITE-ProRule" id="PRU00125"/>
    </source>
</evidence>
<dbReference type="EMBL" id="CACVBS010000055">
    <property type="protein sequence ID" value="CAA7266571.1"/>
    <property type="molecule type" value="Genomic_DNA"/>
</dbReference>
<dbReference type="GO" id="GO:0046872">
    <property type="term" value="F:metal ion binding"/>
    <property type="evidence" value="ECO:0007669"/>
    <property type="project" value="UniProtKB-KW"/>
</dbReference>
<feature type="region of interest" description="Disordered" evidence="7">
    <location>
        <begin position="748"/>
        <end position="778"/>
    </location>
</feature>
<accession>A0A8S0XVQ8</accession>
<keyword evidence="4 6" id="KW-0862">Zinc</keyword>
<feature type="region of interest" description="Disordered" evidence="7">
    <location>
        <begin position="556"/>
        <end position="606"/>
    </location>
</feature>
<feature type="compositionally biased region" description="Polar residues" evidence="7">
    <location>
        <begin position="335"/>
        <end position="355"/>
    </location>
</feature>
<feature type="compositionally biased region" description="Basic and acidic residues" evidence="7">
    <location>
        <begin position="421"/>
        <end position="436"/>
    </location>
</feature>
<dbReference type="AlphaFoldDB" id="A0A8S0XVQ8"/>
<keyword evidence="2 6" id="KW-0479">Metal-binding</keyword>
<dbReference type="PANTHER" id="PTHR24215">
    <property type="entry name" value="RHO-GTPASE-ACTIVATING PROTEIN LRG1"/>
    <property type="match status" value="1"/>
</dbReference>
<feature type="compositionally biased region" description="Low complexity" evidence="7">
    <location>
        <begin position="281"/>
        <end position="291"/>
    </location>
</feature>
<evidence type="ECO:0000256" key="2">
    <source>
        <dbReference type="ARBA" id="ARBA00022723"/>
    </source>
</evidence>
<dbReference type="PROSITE" id="PS00478">
    <property type="entry name" value="LIM_DOMAIN_1"/>
    <property type="match status" value="1"/>
</dbReference>
<proteinExistence type="predicted"/>
<name>A0A8S0XVQ8_CYCAE</name>
<keyword evidence="5" id="KW-0539">Nucleus</keyword>
<evidence type="ECO:0000259" key="8">
    <source>
        <dbReference type="PROSITE" id="PS50023"/>
    </source>
</evidence>
<dbReference type="OrthoDB" id="1112565at2759"/>
<evidence type="ECO:0000256" key="5">
    <source>
        <dbReference type="ARBA" id="ARBA00023242"/>
    </source>
</evidence>
<dbReference type="CDD" id="cd08368">
    <property type="entry name" value="LIM"/>
    <property type="match status" value="2"/>
</dbReference>
<feature type="region of interest" description="Disordered" evidence="7">
    <location>
        <begin position="30"/>
        <end position="91"/>
    </location>
</feature>
<dbReference type="GO" id="GO:0005737">
    <property type="term" value="C:cytoplasm"/>
    <property type="evidence" value="ECO:0007669"/>
    <property type="project" value="TreeGrafter"/>
</dbReference>
<feature type="region of interest" description="Disordered" evidence="7">
    <location>
        <begin position="274"/>
        <end position="473"/>
    </location>
</feature>
<comment type="caution">
    <text evidence="9">The sequence shown here is derived from an EMBL/GenBank/DDBJ whole genome shotgun (WGS) entry which is preliminary data.</text>
</comment>
<dbReference type="GO" id="GO:0005634">
    <property type="term" value="C:nucleus"/>
    <property type="evidence" value="ECO:0007669"/>
    <property type="project" value="UniProtKB-SubCell"/>
</dbReference>
<dbReference type="PANTHER" id="PTHR24215:SF35">
    <property type="entry name" value="MUSCLE LIM PROTEIN MLP84B"/>
    <property type="match status" value="1"/>
</dbReference>
<dbReference type="Proteomes" id="UP000467700">
    <property type="component" value="Unassembled WGS sequence"/>
</dbReference>
<feature type="domain" description="LIM zinc-binding" evidence="8">
    <location>
        <begin position="473"/>
        <end position="549"/>
    </location>
</feature>
<dbReference type="PROSITE" id="PS50023">
    <property type="entry name" value="LIM_DOMAIN_2"/>
    <property type="match status" value="2"/>
</dbReference>
<evidence type="ECO:0000256" key="4">
    <source>
        <dbReference type="ARBA" id="ARBA00022833"/>
    </source>
</evidence>
<reference evidence="9 10" key="1">
    <citation type="submission" date="2020-01" db="EMBL/GenBank/DDBJ databases">
        <authorList>
            <person name="Gupta K D."/>
        </authorList>
    </citation>
    <scope>NUCLEOTIDE SEQUENCE [LARGE SCALE GENOMIC DNA]</scope>
</reference>
<dbReference type="Gene3D" id="2.10.110.10">
    <property type="entry name" value="Cysteine Rich Protein"/>
    <property type="match status" value="3"/>
</dbReference>
<protein>
    <recommendedName>
        <fullName evidence="8">LIM zinc-binding domain-containing protein</fullName>
    </recommendedName>
</protein>